<keyword evidence="2" id="KW-1185">Reference proteome</keyword>
<dbReference type="EMBL" id="JAACFV010000165">
    <property type="protein sequence ID" value="KAF7503712.1"/>
    <property type="molecule type" value="Genomic_DNA"/>
</dbReference>
<accession>A0A8H7DZF4</accession>
<sequence>MIPRSPGEALLGLPMEAKRGGGGLLSLDSDLEGGSMGITALLRHSICENSEQILERTAKTY</sequence>
<proteinExistence type="predicted"/>
<evidence type="ECO:0000313" key="2">
    <source>
        <dbReference type="Proteomes" id="UP000606974"/>
    </source>
</evidence>
<organism evidence="1 2">
    <name type="scientific">Endocarpon pusillum</name>
    <dbReference type="NCBI Taxonomy" id="364733"/>
    <lineage>
        <taxon>Eukaryota</taxon>
        <taxon>Fungi</taxon>
        <taxon>Dikarya</taxon>
        <taxon>Ascomycota</taxon>
        <taxon>Pezizomycotina</taxon>
        <taxon>Eurotiomycetes</taxon>
        <taxon>Chaetothyriomycetidae</taxon>
        <taxon>Verrucariales</taxon>
        <taxon>Verrucariaceae</taxon>
        <taxon>Endocarpon</taxon>
    </lineage>
</organism>
<protein>
    <submittedName>
        <fullName evidence="1">Uncharacterized protein</fullName>
    </submittedName>
</protein>
<name>A0A8H7DZF4_9EURO</name>
<comment type="caution">
    <text evidence="1">The sequence shown here is derived from an EMBL/GenBank/DDBJ whole genome shotgun (WGS) entry which is preliminary data.</text>
</comment>
<dbReference type="Proteomes" id="UP000606974">
    <property type="component" value="Unassembled WGS sequence"/>
</dbReference>
<dbReference type="AlphaFoldDB" id="A0A8H7DZF4"/>
<evidence type="ECO:0000313" key="1">
    <source>
        <dbReference type="EMBL" id="KAF7503712.1"/>
    </source>
</evidence>
<reference evidence="1" key="1">
    <citation type="submission" date="2020-02" db="EMBL/GenBank/DDBJ databases">
        <authorList>
            <person name="Palmer J.M."/>
        </authorList>
    </citation>
    <scope>NUCLEOTIDE SEQUENCE</scope>
    <source>
        <strain evidence="1">EPUS1.4</strain>
        <tissue evidence="1">Thallus</tissue>
    </source>
</reference>
<gene>
    <name evidence="1" type="ORF">GJ744_003337</name>
</gene>